<dbReference type="RefSeq" id="WP_087457605.1">
    <property type="nucleotide sequence ID" value="NZ_CP021434.1"/>
</dbReference>
<name>A0A1Y0INW0_9BACL</name>
<dbReference type="InterPro" id="IPR011009">
    <property type="entry name" value="Kinase-like_dom_sf"/>
</dbReference>
<organism evidence="2 3">
    <name type="scientific">Tumebacillus avium</name>
    <dbReference type="NCBI Taxonomy" id="1903704"/>
    <lineage>
        <taxon>Bacteria</taxon>
        <taxon>Bacillati</taxon>
        <taxon>Bacillota</taxon>
        <taxon>Bacilli</taxon>
        <taxon>Bacillales</taxon>
        <taxon>Alicyclobacillaceae</taxon>
        <taxon>Tumebacillus</taxon>
    </lineage>
</organism>
<evidence type="ECO:0000313" key="2">
    <source>
        <dbReference type="EMBL" id="ARU62241.1"/>
    </source>
</evidence>
<dbReference type="InterPro" id="IPR002575">
    <property type="entry name" value="Aminoglycoside_PTrfase"/>
</dbReference>
<accession>A0A1Y0INW0</accession>
<dbReference type="EMBL" id="CP021434">
    <property type="protein sequence ID" value="ARU62241.1"/>
    <property type="molecule type" value="Genomic_DNA"/>
</dbReference>
<feature type="domain" description="Aminoglycoside phosphotransferase" evidence="1">
    <location>
        <begin position="17"/>
        <end position="234"/>
    </location>
</feature>
<reference evidence="3" key="1">
    <citation type="submission" date="2017-05" db="EMBL/GenBank/DDBJ databases">
        <authorList>
            <person name="Sung H."/>
        </authorList>
    </citation>
    <scope>NUCLEOTIDE SEQUENCE [LARGE SCALE GENOMIC DNA]</scope>
    <source>
        <strain evidence="3">AR23208</strain>
    </source>
</reference>
<proteinExistence type="predicted"/>
<dbReference type="InterPro" id="IPR051678">
    <property type="entry name" value="AGP_Transferase"/>
</dbReference>
<dbReference type="Proteomes" id="UP000195437">
    <property type="component" value="Chromosome"/>
</dbReference>
<evidence type="ECO:0000259" key="1">
    <source>
        <dbReference type="Pfam" id="PF01636"/>
    </source>
</evidence>
<dbReference type="OrthoDB" id="3806873at2"/>
<protein>
    <recommendedName>
        <fullName evidence="1">Aminoglycoside phosphotransferase domain-containing protein</fullName>
    </recommendedName>
</protein>
<dbReference type="KEGG" id="tum:CBW65_15420"/>
<dbReference type="PANTHER" id="PTHR21310:SF15">
    <property type="entry name" value="AMINOGLYCOSIDE PHOSPHOTRANSFERASE DOMAIN-CONTAINING PROTEIN"/>
    <property type="match status" value="1"/>
</dbReference>
<dbReference type="Gene3D" id="3.30.200.20">
    <property type="entry name" value="Phosphorylase Kinase, domain 1"/>
    <property type="match status" value="1"/>
</dbReference>
<keyword evidence="3" id="KW-1185">Reference proteome</keyword>
<dbReference type="Gene3D" id="3.90.1200.10">
    <property type="match status" value="1"/>
</dbReference>
<dbReference type="SUPFAM" id="SSF56112">
    <property type="entry name" value="Protein kinase-like (PK-like)"/>
    <property type="match status" value="1"/>
</dbReference>
<dbReference type="PANTHER" id="PTHR21310">
    <property type="entry name" value="AMINOGLYCOSIDE PHOSPHOTRANSFERASE-RELATED-RELATED"/>
    <property type="match status" value="1"/>
</dbReference>
<evidence type="ECO:0000313" key="3">
    <source>
        <dbReference type="Proteomes" id="UP000195437"/>
    </source>
</evidence>
<gene>
    <name evidence="2" type="ORF">CBW65_15420</name>
</gene>
<dbReference type="AlphaFoldDB" id="A0A1Y0INW0"/>
<sequence>MIESVYRKHPQLRPEGARAVAHGWANQVWIVGERLVFRFPRTEQGKRELWQEEQVLPELAGKLGVGIPEFLYRSEADEDVTYAGYRQIPGSQLTAEVFSNMTSAEKMELAVTLGSFLTTLHIHEPTIQLPMIAKEHWAAFYREIEAKAFPLLNGVEQDWTRELFRDFLQDPENFAYTPRLLHGDLSADHLLACSGRLTGVIDFGDLRIGDPAYDFVGLYVEYGATFTQEVLAHYKLPQDEKFWQRVSGFYSGRLSFHSILYGLDTGSDRHVQAGLENLRKTASL</sequence>
<dbReference type="Pfam" id="PF01636">
    <property type="entry name" value="APH"/>
    <property type="match status" value="1"/>
</dbReference>